<reference evidence="1" key="2">
    <citation type="submission" date="2022-01" db="EMBL/GenBank/DDBJ databases">
        <authorList>
            <person name="Yamashiro T."/>
            <person name="Shiraishi A."/>
            <person name="Satake H."/>
            <person name="Nakayama K."/>
        </authorList>
    </citation>
    <scope>NUCLEOTIDE SEQUENCE</scope>
</reference>
<evidence type="ECO:0000313" key="1">
    <source>
        <dbReference type="EMBL" id="GJT65752.1"/>
    </source>
</evidence>
<organism evidence="1 2">
    <name type="scientific">Tanacetum coccineum</name>
    <dbReference type="NCBI Taxonomy" id="301880"/>
    <lineage>
        <taxon>Eukaryota</taxon>
        <taxon>Viridiplantae</taxon>
        <taxon>Streptophyta</taxon>
        <taxon>Embryophyta</taxon>
        <taxon>Tracheophyta</taxon>
        <taxon>Spermatophyta</taxon>
        <taxon>Magnoliopsida</taxon>
        <taxon>eudicotyledons</taxon>
        <taxon>Gunneridae</taxon>
        <taxon>Pentapetalae</taxon>
        <taxon>asterids</taxon>
        <taxon>campanulids</taxon>
        <taxon>Asterales</taxon>
        <taxon>Asteraceae</taxon>
        <taxon>Asteroideae</taxon>
        <taxon>Anthemideae</taxon>
        <taxon>Anthemidinae</taxon>
        <taxon>Tanacetum</taxon>
    </lineage>
</organism>
<keyword evidence="2" id="KW-1185">Reference proteome</keyword>
<accession>A0ABQ5FTG8</accession>
<dbReference type="EMBL" id="BQNB010017657">
    <property type="protein sequence ID" value="GJT65752.1"/>
    <property type="molecule type" value="Genomic_DNA"/>
</dbReference>
<protein>
    <submittedName>
        <fullName evidence="1">Uncharacterized protein</fullName>
    </submittedName>
</protein>
<gene>
    <name evidence="1" type="ORF">Tco_1017232</name>
</gene>
<evidence type="ECO:0000313" key="2">
    <source>
        <dbReference type="Proteomes" id="UP001151760"/>
    </source>
</evidence>
<name>A0ABQ5FTG8_9ASTR</name>
<reference evidence="1" key="1">
    <citation type="journal article" date="2022" name="Int. J. Mol. Sci.">
        <title>Draft Genome of Tanacetum Coccineum: Genomic Comparison of Closely Related Tanacetum-Family Plants.</title>
        <authorList>
            <person name="Yamashiro T."/>
            <person name="Shiraishi A."/>
            <person name="Nakayama K."/>
            <person name="Satake H."/>
        </authorList>
    </citation>
    <scope>NUCLEOTIDE SEQUENCE</scope>
</reference>
<dbReference type="Proteomes" id="UP001151760">
    <property type="component" value="Unassembled WGS sequence"/>
</dbReference>
<sequence length="104" mass="11861">MKTDMVKHDVEVESSGECVDEIDKLTEVVAGSVRVFKNLVFVYFKLLQWHLVDVHIMRNRLVKPQVVLIVTTTLLFLYSDAYRIRHTACISNSCLLTPLLALAV</sequence>
<comment type="caution">
    <text evidence="1">The sequence shown here is derived from an EMBL/GenBank/DDBJ whole genome shotgun (WGS) entry which is preliminary data.</text>
</comment>
<proteinExistence type="predicted"/>